<accession>A0AAP0ELJ9</accession>
<name>A0AAP0ELJ9_9MAGN</name>
<evidence type="ECO:0000313" key="2">
    <source>
        <dbReference type="EMBL" id="KAK9092793.1"/>
    </source>
</evidence>
<protein>
    <submittedName>
        <fullName evidence="2">Uncharacterized protein</fullName>
    </submittedName>
</protein>
<evidence type="ECO:0000256" key="1">
    <source>
        <dbReference type="ARBA" id="ARBA00008668"/>
    </source>
</evidence>
<dbReference type="PANTHER" id="PTHR45642:SF7">
    <property type="entry name" value="GDSL ESTERASE_LIPASE"/>
    <property type="match status" value="1"/>
</dbReference>
<gene>
    <name evidence="2" type="ORF">Syun_027704</name>
</gene>
<dbReference type="InterPro" id="IPR035669">
    <property type="entry name" value="SGNH_plant_lipase-like"/>
</dbReference>
<dbReference type="InterPro" id="IPR001087">
    <property type="entry name" value="GDSL"/>
</dbReference>
<dbReference type="InterPro" id="IPR050592">
    <property type="entry name" value="GDSL_lipolytic_enzyme"/>
</dbReference>
<comment type="similarity">
    <text evidence="1">Belongs to the 'GDSL' lipolytic enzyme family.</text>
</comment>
<dbReference type="FunFam" id="3.40.50.1110:FF:000003">
    <property type="entry name" value="GDSL esterase/lipase APG"/>
    <property type="match status" value="1"/>
</dbReference>
<dbReference type="EMBL" id="JBBNAF010000012">
    <property type="protein sequence ID" value="KAK9092793.1"/>
    <property type="molecule type" value="Genomic_DNA"/>
</dbReference>
<dbReference type="GO" id="GO:0016788">
    <property type="term" value="F:hydrolase activity, acting on ester bonds"/>
    <property type="evidence" value="ECO:0007669"/>
    <property type="project" value="InterPro"/>
</dbReference>
<dbReference type="PANTHER" id="PTHR45642">
    <property type="entry name" value="GDSL ESTERASE/LIPASE EXL3"/>
    <property type="match status" value="1"/>
</dbReference>
<reference evidence="2 3" key="1">
    <citation type="submission" date="2024-01" db="EMBL/GenBank/DDBJ databases">
        <title>Genome assemblies of Stephania.</title>
        <authorList>
            <person name="Yang L."/>
        </authorList>
    </citation>
    <scope>NUCLEOTIDE SEQUENCE [LARGE SCALE GENOMIC DNA]</scope>
    <source>
        <strain evidence="2">YNDBR</strain>
        <tissue evidence="2">Leaf</tissue>
    </source>
</reference>
<sequence length="363" mass="40050">MVLMRAAGLMIMSMAILLGSTFGAAIGIVNVGQIRKLAAKNNVSGVLVFGDSSVDPGNNNHLATTFKGNFPPYGKDFFRGQPTGRFSNGRLPTDFVAEALGYSEVVPAFLDPNVKPKDLLRAVSFASAASGYDDLTANLTNVLPVWKQLEYLKHYIMRMRRLEGERGTKEMIKNAIFVISMGTNDFLQNYFLEPKRQKQFTVQQYVDYLVTCMIRDVKEMHRIGATRLVVVGVPPLGCMPLVKTVMDSTVCVDKYNMPAHSLNTKIKNSLATLAEELKLKSAFGDVYGAIVDAVNNPKKYGFTETSKGCCGTGTYEYGDTCKGQITCKDHSKYVFWDAVHPTEKMYQIIAANILNTVQSQILG</sequence>
<dbReference type="SUPFAM" id="SSF52266">
    <property type="entry name" value="SGNH hydrolase"/>
    <property type="match status" value="1"/>
</dbReference>
<dbReference type="CDD" id="cd01837">
    <property type="entry name" value="SGNH_plant_lipase_like"/>
    <property type="match status" value="1"/>
</dbReference>
<keyword evidence="3" id="KW-1185">Reference proteome</keyword>
<dbReference type="InterPro" id="IPR036514">
    <property type="entry name" value="SGNH_hydro_sf"/>
</dbReference>
<dbReference type="Pfam" id="PF00657">
    <property type="entry name" value="Lipase_GDSL"/>
    <property type="match status" value="1"/>
</dbReference>
<proteinExistence type="inferred from homology"/>
<dbReference type="Gene3D" id="3.40.50.1110">
    <property type="entry name" value="SGNH hydrolase"/>
    <property type="match status" value="1"/>
</dbReference>
<organism evidence="2 3">
    <name type="scientific">Stephania yunnanensis</name>
    <dbReference type="NCBI Taxonomy" id="152371"/>
    <lineage>
        <taxon>Eukaryota</taxon>
        <taxon>Viridiplantae</taxon>
        <taxon>Streptophyta</taxon>
        <taxon>Embryophyta</taxon>
        <taxon>Tracheophyta</taxon>
        <taxon>Spermatophyta</taxon>
        <taxon>Magnoliopsida</taxon>
        <taxon>Ranunculales</taxon>
        <taxon>Menispermaceae</taxon>
        <taxon>Menispermoideae</taxon>
        <taxon>Cissampelideae</taxon>
        <taxon>Stephania</taxon>
    </lineage>
</organism>
<dbReference type="AlphaFoldDB" id="A0AAP0ELJ9"/>
<comment type="caution">
    <text evidence="2">The sequence shown here is derived from an EMBL/GenBank/DDBJ whole genome shotgun (WGS) entry which is preliminary data.</text>
</comment>
<dbReference type="Proteomes" id="UP001420932">
    <property type="component" value="Unassembled WGS sequence"/>
</dbReference>
<evidence type="ECO:0000313" key="3">
    <source>
        <dbReference type="Proteomes" id="UP001420932"/>
    </source>
</evidence>